<comment type="caution">
    <text evidence="5">The sequence shown here is derived from an EMBL/GenBank/DDBJ whole genome shotgun (WGS) entry which is preliminary data.</text>
</comment>
<proteinExistence type="inferred from homology"/>
<comment type="similarity">
    <text evidence="1 2">Belongs to the NPR3 family.</text>
</comment>
<feature type="region of interest" description="Disordered" evidence="3">
    <location>
        <begin position="738"/>
        <end position="788"/>
    </location>
</feature>
<evidence type="ECO:0000313" key="6">
    <source>
        <dbReference type="Proteomes" id="UP000749646"/>
    </source>
</evidence>
<dbReference type="InterPro" id="IPR005365">
    <property type="entry name" value="Npr3"/>
</dbReference>
<dbReference type="GO" id="GO:0051321">
    <property type="term" value="P:meiotic cell cycle"/>
    <property type="evidence" value="ECO:0007669"/>
    <property type="project" value="UniProtKB-UniRule"/>
</dbReference>
<dbReference type="GO" id="GO:1990130">
    <property type="term" value="C:GATOR1 complex"/>
    <property type="evidence" value="ECO:0007669"/>
    <property type="project" value="TreeGrafter"/>
</dbReference>
<keyword evidence="2" id="KW-0469">Meiosis</keyword>
<evidence type="ECO:0000259" key="4">
    <source>
        <dbReference type="Pfam" id="PF24064"/>
    </source>
</evidence>
<dbReference type="GO" id="GO:0010508">
    <property type="term" value="P:positive regulation of autophagy"/>
    <property type="evidence" value="ECO:0007669"/>
    <property type="project" value="TreeGrafter"/>
</dbReference>
<dbReference type="GO" id="GO:0005774">
    <property type="term" value="C:vacuolar membrane"/>
    <property type="evidence" value="ECO:0007669"/>
    <property type="project" value="UniProtKB-SubCell"/>
</dbReference>
<evidence type="ECO:0000256" key="1">
    <source>
        <dbReference type="ARBA" id="ARBA00010546"/>
    </source>
</evidence>
<feature type="region of interest" description="Disordered" evidence="3">
    <location>
        <begin position="151"/>
        <end position="201"/>
    </location>
</feature>
<dbReference type="PANTHER" id="PTHR13153:SF5">
    <property type="entry name" value="GATOR COMPLEX PROTEIN NPRL3"/>
    <property type="match status" value="1"/>
</dbReference>
<dbReference type="Pfam" id="PF03666">
    <property type="entry name" value="NPR3"/>
    <property type="match status" value="1"/>
</dbReference>
<feature type="compositionally biased region" description="Basic and acidic residues" evidence="3">
    <location>
        <begin position="173"/>
        <end position="190"/>
    </location>
</feature>
<dbReference type="AlphaFoldDB" id="A0A9P6IL01"/>
<keyword evidence="2" id="KW-0732">Signal</keyword>
<dbReference type="GO" id="GO:0034198">
    <property type="term" value="P:cellular response to amino acid starvation"/>
    <property type="evidence" value="ECO:0007669"/>
    <property type="project" value="TreeGrafter"/>
</dbReference>
<feature type="region of interest" description="Disordered" evidence="3">
    <location>
        <begin position="676"/>
        <end position="704"/>
    </location>
</feature>
<gene>
    <name evidence="5" type="primary">NPR3</name>
    <name evidence="5" type="ORF">BGZ65_003584</name>
</gene>
<sequence length="867" mass="95997">MDLLPVAVNDIGIRNGLIGIIIVTNSSRGHHFVYKYPQEPQHDTDTRSSCRPAVSKAKPDPHSGDDYQVTSSVLGYDPHFLANLLSPKLALCDKRFQLTVDDLTFIGHPVSLSGPEFRQRRDYWKRKASRPPKQCIKRGWIVGGIAPFMDDSDSDSDDYGEDSTDETDSIGRGAKEGKETLIRRGSKEEVEAMTTARSLTDPTGWRQHRFRSLTYTSNPASPASGDSLLFGQTLQHQTTSLGYQSSLLHHPVSLPQTPTGSFHGNSSSYLGVPPPIQITQGATNLFSHSVSTPSTHTQQMSFFHIVFMLKPPELQLNSVADQVYKNIACKLTAALRYEEVNSQYVSKEASKILIIREEAAQAALSLGQFHEQVLAVSSLARAVRSIYDCISADKVCHVVLNDSIDISLQIPHLAPLTRTSTYITRQIRNPVATESPTETISNCNINNGHIGCSFLGSQQALLTSMSSQHGGAVGMGYIMDDYEVGYAYEYESFPILLPYHTLLLLEDPEEILKDIPLDANPTLVKLVQTLVPYQCLDELQYILDCSMAQIYRLASHLIYWRKAKLIDQIRVSSNVYVVAPQAGINEALITDFSQHFPTLSLPNILHDLSTPKSYKAHIPGGGKDKEIQSVYLEMLPYLLRKDLVVQLHTYILILVPEYIKIGCSAEEYEQLVSEDSIQNGGGGNGTLTPTLESPTVPIAGGHVGSAKSADFTHLSMMHHHQQQQYQYQQQQLLFQKQQAMPSQTYRYHSRSSTGPGSQGQSQSQSHSQSHSQSGGPPSAGVPMSSSYKSQTSLSFGRLMGKRQDASSIIPNPGQASELERVGDPNVLTHYFDGQHHVEEILFREQIVAKDLKTVLKAFNEFLILTWA</sequence>
<name>A0A9P6IL01_9FUNG</name>
<dbReference type="GO" id="GO:0038202">
    <property type="term" value="P:TORC1 signaling"/>
    <property type="evidence" value="ECO:0007669"/>
    <property type="project" value="TreeGrafter"/>
</dbReference>
<dbReference type="EMBL" id="JAAAHW010009899">
    <property type="protein sequence ID" value="KAF9934873.1"/>
    <property type="molecule type" value="Genomic_DNA"/>
</dbReference>
<dbReference type="PANTHER" id="PTHR13153">
    <property type="entry name" value="CGTHBA PROTEIN -14 GENE PROTEIN"/>
    <property type="match status" value="1"/>
</dbReference>
<comment type="function">
    <text evidence="2">Mediates inactivation of the TORC1 complex in response to amino acid starvation. Required for meiotic nuclear division.</text>
</comment>
<dbReference type="InterPro" id="IPR056603">
    <property type="entry name" value="HTH_NPRL3"/>
</dbReference>
<reference evidence="5" key="1">
    <citation type="journal article" date="2020" name="Fungal Divers.">
        <title>Resolving the Mortierellaceae phylogeny through synthesis of multi-gene phylogenetics and phylogenomics.</title>
        <authorList>
            <person name="Vandepol N."/>
            <person name="Liber J."/>
            <person name="Desiro A."/>
            <person name="Na H."/>
            <person name="Kennedy M."/>
            <person name="Barry K."/>
            <person name="Grigoriev I.V."/>
            <person name="Miller A.N."/>
            <person name="O'Donnell K."/>
            <person name="Stajich J.E."/>
            <person name="Bonito G."/>
        </authorList>
    </citation>
    <scope>NUCLEOTIDE SEQUENCE</scope>
    <source>
        <strain evidence="5">MES-2147</strain>
    </source>
</reference>
<feature type="region of interest" description="Disordered" evidence="3">
    <location>
        <begin position="37"/>
        <end position="65"/>
    </location>
</feature>
<dbReference type="Pfam" id="PF24064">
    <property type="entry name" value="HTH_NPRL3"/>
    <property type="match status" value="1"/>
</dbReference>
<dbReference type="OrthoDB" id="18648at2759"/>
<feature type="compositionally biased region" description="Low complexity" evidence="3">
    <location>
        <begin position="751"/>
        <end position="778"/>
    </location>
</feature>
<evidence type="ECO:0000313" key="5">
    <source>
        <dbReference type="EMBL" id="KAF9934873.1"/>
    </source>
</evidence>
<accession>A0A9P6IL01</accession>
<keyword evidence="6" id="KW-1185">Reference proteome</keyword>
<evidence type="ECO:0000256" key="3">
    <source>
        <dbReference type="SAM" id="MobiDB-lite"/>
    </source>
</evidence>
<dbReference type="Proteomes" id="UP000749646">
    <property type="component" value="Unassembled WGS sequence"/>
</dbReference>
<evidence type="ECO:0000256" key="2">
    <source>
        <dbReference type="RuleBase" id="RU368069"/>
    </source>
</evidence>
<organism evidence="5 6">
    <name type="scientific">Modicella reniformis</name>
    <dbReference type="NCBI Taxonomy" id="1440133"/>
    <lineage>
        <taxon>Eukaryota</taxon>
        <taxon>Fungi</taxon>
        <taxon>Fungi incertae sedis</taxon>
        <taxon>Mucoromycota</taxon>
        <taxon>Mortierellomycotina</taxon>
        <taxon>Mortierellomycetes</taxon>
        <taxon>Mortierellales</taxon>
        <taxon>Mortierellaceae</taxon>
        <taxon>Modicella</taxon>
    </lineage>
</organism>
<comment type="subcellular location">
    <subcellularLocation>
        <location evidence="2">Vacuole membrane</location>
        <topology evidence="2">Peripheral membrane protein</topology>
    </subcellularLocation>
</comment>
<feature type="compositionally biased region" description="Acidic residues" evidence="3">
    <location>
        <begin position="151"/>
        <end position="168"/>
    </location>
</feature>
<dbReference type="GO" id="GO:1904262">
    <property type="term" value="P:negative regulation of TORC1 signaling"/>
    <property type="evidence" value="ECO:0007669"/>
    <property type="project" value="TreeGrafter"/>
</dbReference>
<feature type="domain" description="GATOR1 complex protein NPRL3 C-terminal HTH" evidence="4">
    <location>
        <begin position="827"/>
        <end position="863"/>
    </location>
</feature>
<protein>
    <recommendedName>
        <fullName evidence="2">Nitrogen permease regulator 3</fullName>
    </recommendedName>
    <alternativeName>
        <fullName evidence="2">Required for meiotic nuclear division protein 11</fullName>
    </alternativeName>
</protein>